<evidence type="ECO:0000256" key="7">
    <source>
        <dbReference type="ARBA" id="ARBA00023004"/>
    </source>
</evidence>
<dbReference type="PANTHER" id="PTHR21366">
    <property type="entry name" value="GLYOXALASE FAMILY PROTEIN"/>
    <property type="match status" value="1"/>
</dbReference>
<organism evidence="10 11">
    <name type="scientific">Thauera linaloolentis (strain DSM 12138 / JCM 21573 / CCUG 41526 / CIP 105981 / IAM 15112 / NBRC 102519 / 47Lol)</name>
    <dbReference type="NCBI Taxonomy" id="1123367"/>
    <lineage>
        <taxon>Bacteria</taxon>
        <taxon>Pseudomonadati</taxon>
        <taxon>Pseudomonadota</taxon>
        <taxon>Betaproteobacteria</taxon>
        <taxon>Rhodocyclales</taxon>
        <taxon>Zoogloeaceae</taxon>
        <taxon>Thauera</taxon>
    </lineage>
</organism>
<dbReference type="InterPro" id="IPR004360">
    <property type="entry name" value="Glyas_Fos-R_dOase_dom"/>
</dbReference>
<dbReference type="InterPro" id="IPR029068">
    <property type="entry name" value="Glyas_Bleomycin-R_OHBP_Dase"/>
</dbReference>
<dbReference type="EMBL" id="AMXE01000033">
    <property type="protein sequence ID" value="ENO87805.1"/>
    <property type="molecule type" value="Genomic_DNA"/>
</dbReference>
<dbReference type="InterPro" id="IPR000486">
    <property type="entry name" value="Xdiol_ring_cleave_dOase_1/2"/>
</dbReference>
<dbReference type="GO" id="GO:0051213">
    <property type="term" value="F:dioxygenase activity"/>
    <property type="evidence" value="ECO:0007669"/>
    <property type="project" value="UniProtKB-KW"/>
</dbReference>
<evidence type="ECO:0000313" key="10">
    <source>
        <dbReference type="EMBL" id="ENO87805.1"/>
    </source>
</evidence>
<evidence type="ECO:0000256" key="6">
    <source>
        <dbReference type="ARBA" id="ARBA00023002"/>
    </source>
</evidence>
<dbReference type="RefSeq" id="WP_004338041.1">
    <property type="nucleotide sequence ID" value="NZ_AMXE01000033.1"/>
</dbReference>
<accession>N6Y8D0</accession>
<dbReference type="InterPro" id="IPR037523">
    <property type="entry name" value="VOC_core"/>
</dbReference>
<evidence type="ECO:0000313" key="11">
    <source>
        <dbReference type="Proteomes" id="UP000013232"/>
    </source>
</evidence>
<dbReference type="Gene3D" id="3.10.180.10">
    <property type="entry name" value="2,3-Dihydroxybiphenyl 1,2-Dioxygenase, domain 1"/>
    <property type="match status" value="2"/>
</dbReference>
<comment type="similarity">
    <text evidence="2 8">Belongs to the extradiol ring-cleavage dioxygenase family.</text>
</comment>
<dbReference type="GO" id="GO:0008198">
    <property type="term" value="F:ferrous iron binding"/>
    <property type="evidence" value="ECO:0007669"/>
    <property type="project" value="InterPro"/>
</dbReference>
<evidence type="ECO:0000256" key="8">
    <source>
        <dbReference type="RuleBase" id="RU000683"/>
    </source>
</evidence>
<evidence type="ECO:0000259" key="9">
    <source>
        <dbReference type="PROSITE" id="PS51819"/>
    </source>
</evidence>
<evidence type="ECO:0000256" key="1">
    <source>
        <dbReference type="ARBA" id="ARBA00001954"/>
    </source>
</evidence>
<evidence type="ECO:0000256" key="2">
    <source>
        <dbReference type="ARBA" id="ARBA00008784"/>
    </source>
</evidence>
<keyword evidence="3" id="KW-0479">Metal-binding</keyword>
<dbReference type="eggNOG" id="COG0346">
    <property type="taxonomic scope" value="Bacteria"/>
</dbReference>
<evidence type="ECO:0000256" key="3">
    <source>
        <dbReference type="ARBA" id="ARBA00022723"/>
    </source>
</evidence>
<dbReference type="Proteomes" id="UP000013232">
    <property type="component" value="Unassembled WGS sequence"/>
</dbReference>
<dbReference type="AlphaFoldDB" id="N6Y8D0"/>
<comment type="caution">
    <text evidence="10">The sequence shown here is derived from an EMBL/GenBank/DDBJ whole genome shotgun (WGS) entry which is preliminary data.</text>
</comment>
<feature type="domain" description="VOC" evidence="9">
    <location>
        <begin position="144"/>
        <end position="259"/>
    </location>
</feature>
<dbReference type="PROSITE" id="PS00082">
    <property type="entry name" value="EXTRADIOL_DIOXYGENAS"/>
    <property type="match status" value="1"/>
</dbReference>
<keyword evidence="5 8" id="KW-0223">Dioxygenase</keyword>
<keyword evidence="7 8" id="KW-0408">Iron</keyword>
<keyword evidence="4 8" id="KW-0058">Aromatic hydrocarbons catabolism</keyword>
<dbReference type="Pfam" id="PF00903">
    <property type="entry name" value="Glyoxalase"/>
    <property type="match status" value="2"/>
</dbReference>
<proteinExistence type="inferred from homology"/>
<sequence length="304" mass="34121">MEPATLPFRFERLGYAALQVTDLARSVKFYTELMGLELVESNGESAFLRCSADHHNLILYQGSQPGIKRAAYKLASPADLSRAFEHLTSVGLGPAWIDDEEARLLKQGPTFRVREPNSGLVFEFFDRMTYLALPYAPRLTKIARIGHIVIGAKRYEGAIETISTKLNFAVSDFVDEKFAWMRCRPNPLHHSLAVGASTRNHLHHVNFMVTDIDDVGAAAARMQKAGVQIVFGPGRHLPSTSIFLYFLDPDGMTMEFSFGMEEIHEESARMPRMLEMHPNTMDMWGGPMPHERFAKSGMIEGADE</sequence>
<evidence type="ECO:0000256" key="4">
    <source>
        <dbReference type="ARBA" id="ARBA00022797"/>
    </source>
</evidence>
<keyword evidence="11" id="KW-1185">Reference proteome</keyword>
<dbReference type="SUPFAM" id="SSF54593">
    <property type="entry name" value="Glyoxalase/Bleomycin resistance protein/Dihydroxybiphenyl dioxygenase"/>
    <property type="match status" value="1"/>
</dbReference>
<dbReference type="PROSITE" id="PS51819">
    <property type="entry name" value="VOC"/>
    <property type="match status" value="2"/>
</dbReference>
<feature type="domain" description="VOC" evidence="9">
    <location>
        <begin position="12"/>
        <end position="127"/>
    </location>
</feature>
<protein>
    <submittedName>
        <fullName evidence="10">Glyoxalase/bleomycin resistance protein/dioxygen</fullName>
    </submittedName>
</protein>
<dbReference type="InterPro" id="IPR050383">
    <property type="entry name" value="GlyoxalaseI/FosfomycinResist"/>
</dbReference>
<comment type="cofactor">
    <cofactor evidence="1 8">
        <name>Fe(2+)</name>
        <dbReference type="ChEBI" id="CHEBI:29033"/>
    </cofactor>
</comment>
<dbReference type="PANTHER" id="PTHR21366:SF14">
    <property type="entry name" value="GLYOXALASE DOMAIN-CONTAINING PROTEIN 5"/>
    <property type="match status" value="1"/>
</dbReference>
<keyword evidence="6 8" id="KW-0560">Oxidoreductase</keyword>
<name>N6Y8D0_THAL4</name>
<gene>
    <name evidence="10" type="ORF">C666_10170</name>
</gene>
<dbReference type="STRING" id="1123367.GCA_000621305_01307"/>
<dbReference type="OrthoDB" id="5430221at2"/>
<evidence type="ECO:0000256" key="5">
    <source>
        <dbReference type="ARBA" id="ARBA00022964"/>
    </source>
</evidence>
<reference evidence="10 11" key="1">
    <citation type="submission" date="2012-09" db="EMBL/GenBank/DDBJ databases">
        <title>Draft Genome Sequences of 6 Strains from Genus Thauera.</title>
        <authorList>
            <person name="Liu B."/>
            <person name="Shapleigh J.P."/>
            <person name="Frostegard A.H."/>
        </authorList>
    </citation>
    <scope>NUCLEOTIDE SEQUENCE [LARGE SCALE GENOMIC DNA]</scope>
    <source>
        <strain evidence="11">47Lol / DSM 12138</strain>
    </source>
</reference>